<dbReference type="SUPFAM" id="SSF144091">
    <property type="entry name" value="Rhomboid-like"/>
    <property type="match status" value="1"/>
</dbReference>
<feature type="transmembrane region" description="Helical" evidence="8">
    <location>
        <begin position="174"/>
        <end position="197"/>
    </location>
</feature>
<keyword evidence="4" id="KW-0378">Hydrolase</keyword>
<reference evidence="10" key="1">
    <citation type="submission" date="2021-03" db="EMBL/GenBank/DDBJ databases">
        <title>Acanthopleuribacteraceae sp. M133.</title>
        <authorList>
            <person name="Wang G."/>
        </authorList>
    </citation>
    <scope>NUCLEOTIDE SEQUENCE</scope>
    <source>
        <strain evidence="10">M133</strain>
    </source>
</reference>
<dbReference type="GO" id="GO:0016020">
    <property type="term" value="C:membrane"/>
    <property type="evidence" value="ECO:0007669"/>
    <property type="project" value="UniProtKB-SubCell"/>
</dbReference>
<feature type="domain" description="Peptidase S54 rhomboid" evidence="9">
    <location>
        <begin position="134"/>
        <end position="273"/>
    </location>
</feature>
<name>A0A8A4TTY7_SULCO</name>
<dbReference type="PANTHER" id="PTHR22936">
    <property type="entry name" value="RHOMBOID-RELATED"/>
    <property type="match status" value="1"/>
</dbReference>
<dbReference type="Gene3D" id="1.20.1540.10">
    <property type="entry name" value="Rhomboid-like"/>
    <property type="match status" value="1"/>
</dbReference>
<proteinExistence type="predicted"/>
<dbReference type="InterPro" id="IPR022764">
    <property type="entry name" value="Peptidase_S54_rhomboid_dom"/>
</dbReference>
<accession>A0A8A4TTY7</accession>
<feature type="transmembrane region" description="Helical" evidence="8">
    <location>
        <begin position="285"/>
        <end position="302"/>
    </location>
</feature>
<keyword evidence="6 8" id="KW-1133">Transmembrane helix</keyword>
<evidence type="ECO:0000256" key="1">
    <source>
        <dbReference type="ARBA" id="ARBA00004141"/>
    </source>
</evidence>
<dbReference type="GO" id="GO:0004252">
    <property type="term" value="F:serine-type endopeptidase activity"/>
    <property type="evidence" value="ECO:0007669"/>
    <property type="project" value="InterPro"/>
</dbReference>
<dbReference type="AlphaFoldDB" id="A0A8A4TTY7"/>
<keyword evidence="5" id="KW-0720">Serine protease</keyword>
<feature type="transmembrane region" description="Helical" evidence="8">
    <location>
        <begin position="77"/>
        <end position="97"/>
    </location>
</feature>
<evidence type="ECO:0000256" key="4">
    <source>
        <dbReference type="ARBA" id="ARBA00022801"/>
    </source>
</evidence>
<keyword evidence="3 8" id="KW-0812">Transmembrane</keyword>
<dbReference type="EMBL" id="CP071793">
    <property type="protein sequence ID" value="QTD52578.1"/>
    <property type="molecule type" value="Genomic_DNA"/>
</dbReference>
<dbReference type="Pfam" id="PF01694">
    <property type="entry name" value="Rhomboid"/>
    <property type="match status" value="1"/>
</dbReference>
<dbReference type="InterPro" id="IPR035952">
    <property type="entry name" value="Rhomboid-like_sf"/>
</dbReference>
<feature type="transmembrane region" description="Helical" evidence="8">
    <location>
        <begin position="232"/>
        <end position="250"/>
    </location>
</feature>
<keyword evidence="2 10" id="KW-0645">Protease</keyword>
<dbReference type="RefSeq" id="WP_237382684.1">
    <property type="nucleotide sequence ID" value="NZ_CP071793.1"/>
</dbReference>
<feature type="transmembrane region" description="Helical" evidence="8">
    <location>
        <begin position="256"/>
        <end position="273"/>
    </location>
</feature>
<evidence type="ECO:0000256" key="8">
    <source>
        <dbReference type="SAM" id="Phobius"/>
    </source>
</evidence>
<feature type="transmembrane region" description="Helical" evidence="8">
    <location>
        <begin position="203"/>
        <end position="220"/>
    </location>
</feature>
<comment type="subcellular location">
    <subcellularLocation>
        <location evidence="1">Membrane</location>
        <topology evidence="1">Multi-pass membrane protein</topology>
    </subcellularLocation>
</comment>
<evidence type="ECO:0000313" key="10">
    <source>
        <dbReference type="EMBL" id="QTD52578.1"/>
    </source>
</evidence>
<evidence type="ECO:0000256" key="6">
    <source>
        <dbReference type="ARBA" id="ARBA00022989"/>
    </source>
</evidence>
<evidence type="ECO:0000256" key="2">
    <source>
        <dbReference type="ARBA" id="ARBA00022670"/>
    </source>
</evidence>
<organism evidence="10 11">
    <name type="scientific">Sulfidibacter corallicola</name>
    <dbReference type="NCBI Taxonomy" id="2818388"/>
    <lineage>
        <taxon>Bacteria</taxon>
        <taxon>Pseudomonadati</taxon>
        <taxon>Acidobacteriota</taxon>
        <taxon>Holophagae</taxon>
        <taxon>Acanthopleuribacterales</taxon>
        <taxon>Acanthopleuribacteraceae</taxon>
        <taxon>Sulfidibacter</taxon>
    </lineage>
</organism>
<feature type="transmembrane region" description="Helical" evidence="8">
    <location>
        <begin position="141"/>
        <end position="162"/>
    </location>
</feature>
<dbReference type="KEGG" id="scor:J3U87_08900"/>
<evidence type="ECO:0000256" key="5">
    <source>
        <dbReference type="ARBA" id="ARBA00022825"/>
    </source>
</evidence>
<dbReference type="PANTHER" id="PTHR22936:SF69">
    <property type="entry name" value="RHOMBOID-LIKE PROTEIN"/>
    <property type="match status" value="1"/>
</dbReference>
<dbReference type="Proteomes" id="UP000663929">
    <property type="component" value="Chromosome"/>
</dbReference>
<gene>
    <name evidence="10" type="ORF">J3U87_08900</name>
</gene>
<keyword evidence="7 8" id="KW-0472">Membrane</keyword>
<dbReference type="InterPro" id="IPR002610">
    <property type="entry name" value="Peptidase_S54_rhomboid-like"/>
</dbReference>
<evidence type="ECO:0000256" key="7">
    <source>
        <dbReference type="ARBA" id="ARBA00023136"/>
    </source>
</evidence>
<evidence type="ECO:0000313" key="11">
    <source>
        <dbReference type="Proteomes" id="UP000663929"/>
    </source>
</evidence>
<keyword evidence="11" id="KW-1185">Reference proteome</keyword>
<dbReference type="GO" id="GO:0006508">
    <property type="term" value="P:proteolysis"/>
    <property type="evidence" value="ECO:0007669"/>
    <property type="project" value="UniProtKB-KW"/>
</dbReference>
<protein>
    <submittedName>
        <fullName evidence="10">Rhomboid family intramembrane serine protease</fullName>
    </submittedName>
</protein>
<sequence length="313" mass="35546">MTQWERFYRQFKNQVRNWLDSMKSEPKQDKPNIKMCPSCGNFVNAKDRHCGYCDAVFETAIAQGNPREKASSQTEPLNPTFAIFGICAFVYVVSIILTSKFPDYDPMSNLWSPALYVLHIMGSNSAELTLFRLELWRLGTYMFLHGGLLHIAMNLMALASLGSMTYHNFQSRRFWLISLICGVAGGVLSSLSIFLMVTPSASVGFSGALFGYLGANWVYFYRHGYFEMADRFKNFMIWANVICILISFLTPMNIDNFAHIGGMLAGMALGRLFTSTDQPRHGEWVERALLVMLVGFIGYGQWRVIQAIHHFLN</sequence>
<evidence type="ECO:0000256" key="3">
    <source>
        <dbReference type="ARBA" id="ARBA00022692"/>
    </source>
</evidence>
<evidence type="ECO:0000259" key="9">
    <source>
        <dbReference type="Pfam" id="PF01694"/>
    </source>
</evidence>